<accession>A0A6C0J0K2</accession>
<proteinExistence type="predicted"/>
<dbReference type="EMBL" id="MN740289">
    <property type="protein sequence ID" value="QHT98205.1"/>
    <property type="molecule type" value="Genomic_DNA"/>
</dbReference>
<organism evidence="1">
    <name type="scientific">viral metagenome</name>
    <dbReference type="NCBI Taxonomy" id="1070528"/>
    <lineage>
        <taxon>unclassified sequences</taxon>
        <taxon>metagenomes</taxon>
        <taxon>organismal metagenomes</taxon>
    </lineage>
</organism>
<sequence>MSYLSELVCDLVYLRDVLMRSDPDSPQWYSAAIMRRGLLEFYLAADPHFRHVMDKDPTSVICVFDI</sequence>
<evidence type="ECO:0000313" key="1">
    <source>
        <dbReference type="EMBL" id="QHT98205.1"/>
    </source>
</evidence>
<dbReference type="AlphaFoldDB" id="A0A6C0J0K2"/>
<name>A0A6C0J0K2_9ZZZZ</name>
<protein>
    <submittedName>
        <fullName evidence="1">Uncharacterized protein</fullName>
    </submittedName>
</protein>
<reference evidence="1" key="1">
    <citation type="journal article" date="2020" name="Nature">
        <title>Giant virus diversity and host interactions through global metagenomics.</title>
        <authorList>
            <person name="Schulz F."/>
            <person name="Roux S."/>
            <person name="Paez-Espino D."/>
            <person name="Jungbluth S."/>
            <person name="Walsh D.A."/>
            <person name="Denef V.J."/>
            <person name="McMahon K.D."/>
            <person name="Konstantinidis K.T."/>
            <person name="Eloe-Fadrosh E.A."/>
            <person name="Kyrpides N.C."/>
            <person name="Woyke T."/>
        </authorList>
    </citation>
    <scope>NUCLEOTIDE SEQUENCE</scope>
    <source>
        <strain evidence="1">GVMAG-M-3300025626-8</strain>
    </source>
</reference>